<keyword evidence="7" id="KW-1185">Reference proteome</keyword>
<dbReference type="GO" id="GO:0009055">
    <property type="term" value="F:electron transfer activity"/>
    <property type="evidence" value="ECO:0007669"/>
    <property type="project" value="TreeGrafter"/>
</dbReference>
<accession>A0AB37UFH6</accession>
<dbReference type="Pfam" id="PF00890">
    <property type="entry name" value="FAD_binding_2"/>
    <property type="match status" value="1"/>
</dbReference>
<protein>
    <submittedName>
        <fullName evidence="6">Oxidoreductase</fullName>
    </submittedName>
</protein>
<dbReference type="Gene3D" id="3.50.50.60">
    <property type="entry name" value="FAD/NAD(P)-binding domain"/>
    <property type="match status" value="1"/>
</dbReference>
<reference evidence="6 7" key="1">
    <citation type="journal article" date="2019" name="Genome Biol. Evol.">
        <title>Day and night: Metabolic profiles and evolutionary relationships of six axenic non-marine cyanobacteria.</title>
        <authorList>
            <person name="Will S.E."/>
            <person name="Henke P."/>
            <person name="Boedeker C."/>
            <person name="Huang S."/>
            <person name="Brinkmann H."/>
            <person name="Rohde M."/>
            <person name="Jarek M."/>
            <person name="Friedl T."/>
            <person name="Seufert S."/>
            <person name="Schumacher M."/>
            <person name="Overmann J."/>
            <person name="Neumann-Schaal M."/>
            <person name="Petersen J."/>
        </authorList>
    </citation>
    <scope>NUCLEOTIDE SEQUENCE [LARGE SCALE GENOMIC DNA]</scope>
    <source>
        <strain evidence="6 7">SAG 39.79</strain>
    </source>
</reference>
<dbReference type="InterPro" id="IPR003953">
    <property type="entry name" value="FAD-dep_OxRdtase_2_FAD-bd"/>
</dbReference>
<dbReference type="GO" id="GO:0000104">
    <property type="term" value="F:succinate dehydrogenase activity"/>
    <property type="evidence" value="ECO:0007669"/>
    <property type="project" value="TreeGrafter"/>
</dbReference>
<dbReference type="PANTHER" id="PTHR11632">
    <property type="entry name" value="SUCCINATE DEHYDROGENASE 2 FLAVOPROTEIN SUBUNIT"/>
    <property type="match status" value="1"/>
</dbReference>
<dbReference type="Gene3D" id="1.20.58.100">
    <property type="entry name" value="Fumarate reductase/succinate dehydrogenase flavoprotein-like, C-terminal domain"/>
    <property type="match status" value="1"/>
</dbReference>
<dbReference type="GO" id="GO:0050660">
    <property type="term" value="F:flavin adenine dinucleotide binding"/>
    <property type="evidence" value="ECO:0007669"/>
    <property type="project" value="TreeGrafter"/>
</dbReference>
<dbReference type="Pfam" id="PF02910">
    <property type="entry name" value="Succ_DH_flav_C"/>
    <property type="match status" value="1"/>
</dbReference>
<evidence type="ECO:0000256" key="3">
    <source>
        <dbReference type="PIRSR" id="PIRSR000171-1"/>
    </source>
</evidence>
<evidence type="ECO:0000256" key="1">
    <source>
        <dbReference type="ARBA" id="ARBA00022630"/>
    </source>
</evidence>
<dbReference type="InterPro" id="IPR036188">
    <property type="entry name" value="FAD/NAD-bd_sf"/>
</dbReference>
<dbReference type="Proteomes" id="UP000282574">
    <property type="component" value="Unassembled WGS sequence"/>
</dbReference>
<dbReference type="InterPro" id="IPR015939">
    <property type="entry name" value="Fum_Rdtase/Succ_DH_flav-like_C"/>
</dbReference>
<dbReference type="SUPFAM" id="SSF46977">
    <property type="entry name" value="Succinate dehydrogenase/fumarate reductase flavoprotein C-terminal domain"/>
    <property type="match status" value="1"/>
</dbReference>
<gene>
    <name evidence="6" type="ORF">DSM107010_43410</name>
</gene>
<evidence type="ECO:0000313" key="6">
    <source>
        <dbReference type="EMBL" id="RUT10345.1"/>
    </source>
</evidence>
<keyword evidence="2" id="KW-0560">Oxidoreductase</keyword>
<dbReference type="AlphaFoldDB" id="A0AB37UFH6"/>
<sequence>MNATQSCSFEPSTTDFYPNLQVDVLVIGGGPAGTWAAWSATSSGASVALVDKGFCGTSGCAAASGNGVWYVPPDREAREAAMASRESLGGFLSSRDWMTRVLDRTYENVNLLAEWGYPFPTDDEGKPYRRSLQGPEYMRLMRKQIKRAGVTVLDHSPALQLLVDSEGAVGGATGINRQTGKKWSVRSRAVVIATGGCAFLSKALGCNVLTGDGYLMAAEAGAEMSGMEFSNAYGISPAFSSVTKTLFYNWATFTYEDGTPIPGAGSQRGRSVIAKTLLTQPVYAILDKADAQMRVYMRSAQPNFFLPFDRALIDPFTQHFPVTLRLEGTVRGTGGIRIVDETCATSVKGLYAAGDAATRELICGGFTGGGSHNAAWAISSGFWSGQSAAEYAVELRDKATQRRLVGIGEAGFKPQSDRPQHLAVSEVIRAVQAEVFPYERNYFRTEQGLSESLGMLHSLWEEIRHSQAEDKQIVQAREAAAMVATARWMYSSAIERKETRGMHKHLDYPEQDPQQQDYLVSGGLDKVWVKPLGKGAGEQRGNYQLPITVNHYHQLLTK</sequence>
<feature type="domain" description="Fumarate reductase/succinate dehydrogenase flavoprotein-like C-terminal" evidence="5">
    <location>
        <begin position="442"/>
        <end position="514"/>
    </location>
</feature>
<dbReference type="PRINTS" id="PR00411">
    <property type="entry name" value="PNDRDTASEI"/>
</dbReference>
<dbReference type="PIRSF" id="PIRSF000171">
    <property type="entry name" value="SDHA_APRA_LASPO"/>
    <property type="match status" value="1"/>
</dbReference>
<dbReference type="EMBL" id="RSCK01000044">
    <property type="protein sequence ID" value="RUT10345.1"/>
    <property type="molecule type" value="Genomic_DNA"/>
</dbReference>
<dbReference type="GO" id="GO:0009061">
    <property type="term" value="P:anaerobic respiration"/>
    <property type="evidence" value="ECO:0007669"/>
    <property type="project" value="TreeGrafter"/>
</dbReference>
<dbReference type="RefSeq" id="WP_127023975.1">
    <property type="nucleotide sequence ID" value="NZ_JAVKZF010000004.1"/>
</dbReference>
<name>A0AB37UFH6_9CYAN</name>
<dbReference type="InterPro" id="IPR030664">
    <property type="entry name" value="SdhA/FrdA/AprA"/>
</dbReference>
<evidence type="ECO:0000256" key="2">
    <source>
        <dbReference type="ARBA" id="ARBA00023002"/>
    </source>
</evidence>
<dbReference type="SUPFAM" id="SSF51905">
    <property type="entry name" value="FAD/NAD(P)-binding domain"/>
    <property type="match status" value="1"/>
</dbReference>
<dbReference type="InterPro" id="IPR037099">
    <property type="entry name" value="Fum_R/Succ_DH_flav-like_C_sf"/>
</dbReference>
<evidence type="ECO:0000259" key="4">
    <source>
        <dbReference type="Pfam" id="PF00890"/>
    </source>
</evidence>
<dbReference type="GO" id="GO:0005886">
    <property type="term" value="C:plasma membrane"/>
    <property type="evidence" value="ECO:0007669"/>
    <property type="project" value="TreeGrafter"/>
</dbReference>
<feature type="active site" description="Proton acceptor" evidence="3">
    <location>
        <position position="270"/>
    </location>
</feature>
<evidence type="ECO:0000259" key="5">
    <source>
        <dbReference type="Pfam" id="PF02910"/>
    </source>
</evidence>
<proteinExistence type="predicted"/>
<feature type="domain" description="FAD-dependent oxidoreductase 2 FAD-binding" evidence="4">
    <location>
        <begin position="23"/>
        <end position="229"/>
    </location>
</feature>
<evidence type="ECO:0000313" key="7">
    <source>
        <dbReference type="Proteomes" id="UP000282574"/>
    </source>
</evidence>
<dbReference type="PRINTS" id="PR00368">
    <property type="entry name" value="FADPNR"/>
</dbReference>
<dbReference type="PANTHER" id="PTHR11632:SF73">
    <property type="entry name" value="BLR3196 PROTEIN"/>
    <property type="match status" value="1"/>
</dbReference>
<organism evidence="6 7">
    <name type="scientific">Chroococcidiopsis cubana SAG 39.79</name>
    <dbReference type="NCBI Taxonomy" id="388085"/>
    <lineage>
        <taxon>Bacteria</taxon>
        <taxon>Bacillati</taxon>
        <taxon>Cyanobacteriota</taxon>
        <taxon>Cyanophyceae</taxon>
        <taxon>Chroococcidiopsidales</taxon>
        <taxon>Chroococcidiopsidaceae</taxon>
        <taxon>Chroococcidiopsis</taxon>
    </lineage>
</organism>
<comment type="caution">
    <text evidence="6">The sequence shown here is derived from an EMBL/GenBank/DDBJ whole genome shotgun (WGS) entry which is preliminary data.</text>
</comment>
<keyword evidence="1" id="KW-0285">Flavoprotein</keyword>